<organism evidence="2 3">
    <name type="scientific">Streptomyces laurentii</name>
    <dbReference type="NCBI Taxonomy" id="39478"/>
    <lineage>
        <taxon>Bacteria</taxon>
        <taxon>Bacillati</taxon>
        <taxon>Actinomycetota</taxon>
        <taxon>Actinomycetes</taxon>
        <taxon>Kitasatosporales</taxon>
        <taxon>Streptomycetaceae</taxon>
        <taxon>Streptomyces</taxon>
    </lineage>
</organism>
<name>A0A160NZ66_STRLU</name>
<gene>
    <name evidence="2" type="ORF">SLA_3348</name>
</gene>
<protein>
    <submittedName>
        <fullName evidence="2">Aminotransferase class V</fullName>
    </submittedName>
</protein>
<dbReference type="GO" id="GO:0008483">
    <property type="term" value="F:transaminase activity"/>
    <property type="evidence" value="ECO:0007669"/>
    <property type="project" value="UniProtKB-KW"/>
</dbReference>
<dbReference type="AlphaFoldDB" id="A0A160NZ66"/>
<proteinExistence type="predicted"/>
<keyword evidence="3" id="KW-1185">Reference proteome</keyword>
<dbReference type="EMBL" id="AP017424">
    <property type="protein sequence ID" value="BAU84259.1"/>
    <property type="molecule type" value="Genomic_DNA"/>
</dbReference>
<feature type="region of interest" description="Disordered" evidence="1">
    <location>
        <begin position="104"/>
        <end position="125"/>
    </location>
</feature>
<keyword evidence="2" id="KW-0808">Transferase</keyword>
<keyword evidence="2" id="KW-0032">Aminotransferase</keyword>
<feature type="region of interest" description="Disordered" evidence="1">
    <location>
        <begin position="1"/>
        <end position="22"/>
    </location>
</feature>
<dbReference type="KEGG" id="slau:SLA_3348"/>
<evidence type="ECO:0000313" key="2">
    <source>
        <dbReference type="EMBL" id="BAU84259.1"/>
    </source>
</evidence>
<accession>A0A160NZ66</accession>
<evidence type="ECO:0000313" key="3">
    <source>
        <dbReference type="Proteomes" id="UP000217676"/>
    </source>
</evidence>
<dbReference type="Proteomes" id="UP000217676">
    <property type="component" value="Chromosome"/>
</dbReference>
<evidence type="ECO:0000256" key="1">
    <source>
        <dbReference type="SAM" id="MobiDB-lite"/>
    </source>
</evidence>
<reference evidence="2 3" key="1">
    <citation type="journal article" date="2016" name="Genome Announc.">
        <title>Complete Genome Sequence of Thiostrepton-Producing Streptomyces laurentii ATCC 31255.</title>
        <authorList>
            <person name="Doi K."/>
            <person name="Fujino Y."/>
            <person name="Nagayoshi Y."/>
            <person name="Ohshima T."/>
            <person name="Ogata S."/>
        </authorList>
    </citation>
    <scope>NUCLEOTIDE SEQUENCE [LARGE SCALE GENOMIC DNA]</scope>
    <source>
        <strain evidence="2 3">ATCC 31255</strain>
    </source>
</reference>
<sequence>MRDGRVERGVNPVDSEADTDAEGAAWDRLAGLLPEPAAGEVRDCRAIGEQEAGLGLLVGGLLAYGVALDGTTRAELSVLTETWGEREVLAARLAACADTGAPSPVRLLPAGETDGESDDTTGDPVSSVRVPWIACDRCAATLLRIHTREPWGELSYLAEAYVVDDRSWDTAADAYAALLACSPPA</sequence>